<sequence length="325" mass="35977">MRPFEFFRKDDIAKTVSQKNDRAKFIAGGTNLVDLMKKNIEQPDYIIDVNTVLSETVEADKKKLRIGAMSKNSSVAKNADVLKEYSLISRAILAGASPQIRNMASCAGNMLQRTRCPYFYDITTPCNKRKPGSGCSAKEGENRMNAVIGYSEDCVAVHPSDFCISLAALDATVITRNSKNKKEEIEFKNFHRLPGNTPNLDTNLPQNSIIEAIEIPKNNFGRNNAYVKLRDRSSYAFALVSVAAALDLENGKIKDSRLASGGVAHKPWRWYESENFLKGKMPTAENFSAAADLAIKDLKPLSNNGFKKEMLRGAMITALQNSLNP</sequence>
<proteinExistence type="predicted"/>
<protein>
    <submittedName>
        <fullName evidence="3">Xanthine dehydrogenase family protein subunit M</fullName>
    </submittedName>
</protein>
<dbReference type="InterPro" id="IPR016167">
    <property type="entry name" value="FAD-bd_PCMH_sub1"/>
</dbReference>
<dbReference type="Gene3D" id="3.30.390.50">
    <property type="entry name" value="CO dehydrogenase flavoprotein, C-terminal domain"/>
    <property type="match status" value="1"/>
</dbReference>
<dbReference type="EMBL" id="JACYFS010000002">
    <property type="protein sequence ID" value="MBD8082601.1"/>
    <property type="molecule type" value="Genomic_DNA"/>
</dbReference>
<dbReference type="Proteomes" id="UP000637299">
    <property type="component" value="Unassembled WGS sequence"/>
</dbReference>
<evidence type="ECO:0000256" key="1">
    <source>
        <dbReference type="ARBA" id="ARBA00022827"/>
    </source>
</evidence>
<evidence type="ECO:0000313" key="4">
    <source>
        <dbReference type="Proteomes" id="UP000637299"/>
    </source>
</evidence>
<keyword evidence="4" id="KW-1185">Reference proteome</keyword>
<dbReference type="InterPro" id="IPR016169">
    <property type="entry name" value="FAD-bd_PCMH_sub2"/>
</dbReference>
<dbReference type="RefSeq" id="WP_191736603.1">
    <property type="nucleotide sequence ID" value="NZ_JACYFS010000002.1"/>
</dbReference>
<gene>
    <name evidence="3" type="ORF">IC610_09245</name>
</gene>
<dbReference type="Gene3D" id="3.30.43.10">
    <property type="entry name" value="Uridine Diphospho-n-acetylenolpyruvylglucosamine Reductase, domain 2"/>
    <property type="match status" value="1"/>
</dbReference>
<dbReference type="InterPro" id="IPR002346">
    <property type="entry name" value="Mopterin_DH_FAD-bd"/>
</dbReference>
<name>A0ABR8ZCW3_9FLAO</name>
<dbReference type="PANTHER" id="PTHR42659:SF1">
    <property type="entry name" value="OXIDOREDUCTASE"/>
    <property type="match status" value="1"/>
</dbReference>
<dbReference type="PANTHER" id="PTHR42659">
    <property type="entry name" value="XANTHINE DEHYDROGENASE SUBUNIT C-RELATED"/>
    <property type="match status" value="1"/>
</dbReference>
<keyword evidence="1" id="KW-0285">Flavoprotein</keyword>
<evidence type="ECO:0000259" key="2">
    <source>
        <dbReference type="PROSITE" id="PS51387"/>
    </source>
</evidence>
<evidence type="ECO:0000313" key="3">
    <source>
        <dbReference type="EMBL" id="MBD8082601.1"/>
    </source>
</evidence>
<dbReference type="InterPro" id="IPR016166">
    <property type="entry name" value="FAD-bd_PCMH"/>
</dbReference>
<dbReference type="InterPro" id="IPR036318">
    <property type="entry name" value="FAD-bd_PCMH-like_sf"/>
</dbReference>
<dbReference type="SMART" id="SM01092">
    <property type="entry name" value="CO_deh_flav_C"/>
    <property type="match status" value="1"/>
</dbReference>
<accession>A0ABR8ZCW3</accession>
<dbReference type="SUPFAM" id="SSF55447">
    <property type="entry name" value="CO dehydrogenase flavoprotein C-terminal domain-like"/>
    <property type="match status" value="1"/>
</dbReference>
<dbReference type="Pfam" id="PF03450">
    <property type="entry name" value="CO_deh_flav_C"/>
    <property type="match status" value="1"/>
</dbReference>
<dbReference type="InterPro" id="IPR036683">
    <property type="entry name" value="CO_DH_flav_C_dom_sf"/>
</dbReference>
<reference evidence="3 4" key="1">
    <citation type="submission" date="2020-09" db="EMBL/GenBank/DDBJ databases">
        <title>Genome seq and assembly of Chryseobacterium sp.</title>
        <authorList>
            <person name="Chhetri G."/>
        </authorList>
    </citation>
    <scope>NUCLEOTIDE SEQUENCE [LARGE SCALE GENOMIC DNA]</scope>
    <source>
        <strain evidence="3 4">GCR10</strain>
    </source>
</reference>
<keyword evidence="1" id="KW-0274">FAD</keyword>
<dbReference type="InterPro" id="IPR051312">
    <property type="entry name" value="Diverse_Substr_Oxidored"/>
</dbReference>
<organism evidence="3 4">
    <name type="scientific">Chryseobacterium caseinilyticum</name>
    <dbReference type="NCBI Taxonomy" id="2771428"/>
    <lineage>
        <taxon>Bacteria</taxon>
        <taxon>Pseudomonadati</taxon>
        <taxon>Bacteroidota</taxon>
        <taxon>Flavobacteriia</taxon>
        <taxon>Flavobacteriales</taxon>
        <taxon>Weeksellaceae</taxon>
        <taxon>Chryseobacterium group</taxon>
        <taxon>Chryseobacterium</taxon>
    </lineage>
</organism>
<dbReference type="PROSITE" id="PS51387">
    <property type="entry name" value="FAD_PCMH"/>
    <property type="match status" value="1"/>
</dbReference>
<dbReference type="Pfam" id="PF00941">
    <property type="entry name" value="FAD_binding_5"/>
    <property type="match status" value="1"/>
</dbReference>
<dbReference type="SUPFAM" id="SSF56176">
    <property type="entry name" value="FAD-binding/transporter-associated domain-like"/>
    <property type="match status" value="1"/>
</dbReference>
<feature type="domain" description="FAD-binding PCMH-type" evidence="2">
    <location>
        <begin position="1"/>
        <end position="220"/>
    </location>
</feature>
<dbReference type="InterPro" id="IPR005107">
    <property type="entry name" value="CO_DH_flav_C"/>
</dbReference>
<dbReference type="Gene3D" id="3.30.465.10">
    <property type="match status" value="2"/>
</dbReference>
<comment type="caution">
    <text evidence="3">The sequence shown here is derived from an EMBL/GenBank/DDBJ whole genome shotgun (WGS) entry which is preliminary data.</text>
</comment>